<dbReference type="InterPro" id="IPR055348">
    <property type="entry name" value="DctQ"/>
</dbReference>
<comment type="similarity">
    <text evidence="8 9">Belongs to the TRAP transporter small permease family.</text>
</comment>
<evidence type="ECO:0000256" key="9">
    <source>
        <dbReference type="RuleBase" id="RU369079"/>
    </source>
</evidence>
<dbReference type="AlphaFoldDB" id="A0A8J3GHV8"/>
<dbReference type="RefSeq" id="WP_189491602.1">
    <property type="nucleotide sequence ID" value="NZ_BMZO01000010.1"/>
</dbReference>
<evidence type="ECO:0000313" key="11">
    <source>
        <dbReference type="EMBL" id="GHC77503.1"/>
    </source>
</evidence>
<evidence type="ECO:0000259" key="10">
    <source>
        <dbReference type="Pfam" id="PF04290"/>
    </source>
</evidence>
<keyword evidence="12" id="KW-1185">Reference proteome</keyword>
<evidence type="ECO:0000256" key="3">
    <source>
        <dbReference type="ARBA" id="ARBA00022475"/>
    </source>
</evidence>
<name>A0A8J3GHV8_9HYPH</name>
<comment type="subunit">
    <text evidence="9">The complex comprises the extracytoplasmic solute receptor protein and the two transmembrane proteins.</text>
</comment>
<reference evidence="11" key="1">
    <citation type="journal article" date="2014" name="Int. J. Syst. Evol. Microbiol.">
        <title>Complete genome sequence of Corynebacterium casei LMG S-19264T (=DSM 44701T), isolated from a smear-ripened cheese.</title>
        <authorList>
            <consortium name="US DOE Joint Genome Institute (JGI-PGF)"/>
            <person name="Walter F."/>
            <person name="Albersmeier A."/>
            <person name="Kalinowski J."/>
            <person name="Ruckert C."/>
        </authorList>
    </citation>
    <scope>NUCLEOTIDE SEQUENCE</scope>
    <source>
        <strain evidence="11">KCTC 42097</strain>
    </source>
</reference>
<gene>
    <name evidence="11" type="ORF">GCM10010136_28770</name>
</gene>
<dbReference type="EMBL" id="BMZO01000010">
    <property type="protein sequence ID" value="GHC77503.1"/>
    <property type="molecule type" value="Genomic_DNA"/>
</dbReference>
<dbReference type="PANTHER" id="PTHR35011">
    <property type="entry name" value="2,3-DIKETO-L-GULONATE TRAP TRANSPORTER SMALL PERMEASE PROTEIN YIAM"/>
    <property type="match status" value="1"/>
</dbReference>
<evidence type="ECO:0000256" key="7">
    <source>
        <dbReference type="ARBA" id="ARBA00023136"/>
    </source>
</evidence>
<evidence type="ECO:0000256" key="2">
    <source>
        <dbReference type="ARBA" id="ARBA00022448"/>
    </source>
</evidence>
<comment type="function">
    <text evidence="9">Part of the tripartite ATP-independent periplasmic (TRAP) transport system.</text>
</comment>
<evidence type="ECO:0000256" key="1">
    <source>
        <dbReference type="ARBA" id="ARBA00004429"/>
    </source>
</evidence>
<evidence type="ECO:0000256" key="5">
    <source>
        <dbReference type="ARBA" id="ARBA00022692"/>
    </source>
</evidence>
<comment type="subcellular location">
    <subcellularLocation>
        <location evidence="1 9">Cell inner membrane</location>
        <topology evidence="1 9">Multi-pass membrane protein</topology>
    </subcellularLocation>
</comment>
<evidence type="ECO:0000313" key="12">
    <source>
        <dbReference type="Proteomes" id="UP000641137"/>
    </source>
</evidence>
<evidence type="ECO:0000256" key="4">
    <source>
        <dbReference type="ARBA" id="ARBA00022519"/>
    </source>
</evidence>
<dbReference type="GO" id="GO:0022857">
    <property type="term" value="F:transmembrane transporter activity"/>
    <property type="evidence" value="ECO:0007669"/>
    <property type="project" value="UniProtKB-UniRule"/>
</dbReference>
<comment type="caution">
    <text evidence="11">The sequence shown here is derived from an EMBL/GenBank/DDBJ whole genome shotgun (WGS) entry which is preliminary data.</text>
</comment>
<feature type="transmembrane region" description="Helical" evidence="9">
    <location>
        <begin position="20"/>
        <end position="51"/>
    </location>
</feature>
<organism evidence="11 12">
    <name type="scientific">Limoniibacter endophyticus</name>
    <dbReference type="NCBI Taxonomy" id="1565040"/>
    <lineage>
        <taxon>Bacteria</taxon>
        <taxon>Pseudomonadati</taxon>
        <taxon>Pseudomonadota</taxon>
        <taxon>Alphaproteobacteria</taxon>
        <taxon>Hyphomicrobiales</taxon>
        <taxon>Bartonellaceae</taxon>
        <taxon>Limoniibacter</taxon>
    </lineage>
</organism>
<reference evidence="11" key="2">
    <citation type="submission" date="2020-09" db="EMBL/GenBank/DDBJ databases">
        <authorList>
            <person name="Sun Q."/>
            <person name="Kim S."/>
        </authorList>
    </citation>
    <scope>NUCLEOTIDE SEQUENCE</scope>
    <source>
        <strain evidence="11">KCTC 42097</strain>
    </source>
</reference>
<proteinExistence type="inferred from homology"/>
<dbReference type="Pfam" id="PF04290">
    <property type="entry name" value="DctQ"/>
    <property type="match status" value="1"/>
</dbReference>
<feature type="transmembrane region" description="Helical" evidence="9">
    <location>
        <begin position="102"/>
        <end position="123"/>
    </location>
</feature>
<dbReference type="GO" id="GO:0015740">
    <property type="term" value="P:C4-dicarboxylate transport"/>
    <property type="evidence" value="ECO:0007669"/>
    <property type="project" value="TreeGrafter"/>
</dbReference>
<dbReference type="GO" id="GO:0005886">
    <property type="term" value="C:plasma membrane"/>
    <property type="evidence" value="ECO:0007669"/>
    <property type="project" value="UniProtKB-SubCell"/>
</dbReference>
<keyword evidence="2 9" id="KW-0813">Transport</keyword>
<protein>
    <recommendedName>
        <fullName evidence="9">TRAP transporter small permease protein</fullName>
    </recommendedName>
</protein>
<accession>A0A8J3GHV8</accession>
<dbReference type="InterPro" id="IPR007387">
    <property type="entry name" value="TRAP_DctQ"/>
</dbReference>
<keyword evidence="6 9" id="KW-1133">Transmembrane helix</keyword>
<keyword evidence="4 9" id="KW-0997">Cell inner membrane</keyword>
<dbReference type="Proteomes" id="UP000641137">
    <property type="component" value="Unassembled WGS sequence"/>
</dbReference>
<feature type="transmembrane region" description="Helical" evidence="9">
    <location>
        <begin position="63"/>
        <end position="82"/>
    </location>
</feature>
<evidence type="ECO:0000256" key="6">
    <source>
        <dbReference type="ARBA" id="ARBA00022989"/>
    </source>
</evidence>
<keyword evidence="5 9" id="KW-0812">Transmembrane</keyword>
<keyword evidence="3" id="KW-1003">Cell membrane</keyword>
<sequence>MEQSIPVQLKASERHPVLRFIYGISTVCGWFAAALIVASIFVTCHMIFVRFVLGQSTIWQTEAVIYMMIAVTTIGLSYVQRLRGHVNVDLIPSLLPMPARRALAYIVLIATIVLMAALTWYSAHAWYDAFTRNWRSSTVWGVRLWIPWLALPVGFGLYLLQLIADLVALHLRLDTPFHLEEV</sequence>
<evidence type="ECO:0000256" key="8">
    <source>
        <dbReference type="ARBA" id="ARBA00038436"/>
    </source>
</evidence>
<keyword evidence="7 9" id="KW-0472">Membrane</keyword>
<feature type="transmembrane region" description="Helical" evidence="9">
    <location>
        <begin position="144"/>
        <end position="164"/>
    </location>
</feature>
<dbReference type="PANTHER" id="PTHR35011:SF10">
    <property type="entry name" value="TRAP TRANSPORTER SMALL PERMEASE PROTEIN"/>
    <property type="match status" value="1"/>
</dbReference>
<feature type="domain" description="Tripartite ATP-independent periplasmic transporters DctQ component" evidence="10">
    <location>
        <begin position="40"/>
        <end position="168"/>
    </location>
</feature>